<dbReference type="HOGENOM" id="CLU_1178561_0_0_6"/>
<reference evidence="2 3" key="1">
    <citation type="submission" date="2007-08" db="EMBL/GenBank/DDBJ databases">
        <authorList>
            <consortium name="The Citrobacter koseri Genome Sequencing Project"/>
            <person name="McClelland M."/>
            <person name="Sanderson E.K."/>
            <person name="Porwollik S."/>
            <person name="Spieth J."/>
            <person name="Clifton W.S."/>
            <person name="Latreille P."/>
            <person name="Courtney L."/>
            <person name="Wang C."/>
            <person name="Pepin K."/>
            <person name="Bhonagiri V."/>
            <person name="Nash W."/>
            <person name="Johnson M."/>
            <person name="Thiruvilangam P."/>
            <person name="Wilson R."/>
        </authorList>
    </citation>
    <scope>NUCLEOTIDE SEQUENCE [LARGE SCALE GENOMIC DNA]</scope>
    <source>
        <strain evidence="3">ATCC BAA-895 / CDC 4225-83 / SGSC4696</strain>
    </source>
</reference>
<evidence type="ECO:0000313" key="3">
    <source>
        <dbReference type="Proteomes" id="UP000008148"/>
    </source>
</evidence>
<gene>
    <name evidence="2" type="ordered locus">CKO_03840</name>
</gene>
<evidence type="ECO:0000256" key="1">
    <source>
        <dbReference type="SAM" id="MobiDB-lite"/>
    </source>
</evidence>
<dbReference type="Proteomes" id="UP000008148">
    <property type="component" value="Chromosome"/>
</dbReference>
<dbReference type="AlphaFoldDB" id="A8AN53"/>
<dbReference type="STRING" id="290338.CKO_03840"/>
<name>A8AN53_CITK8</name>
<sequence length="235" mass="25822">MALCLPGRQNLSPVGRIRRLCRHPASCPVALCLPGLQNLSPVGRIRRLRRHPALCRWRFAYRAYKIHSRRLDKALAPPSGVMPGGASLTGPTKFTPVGRIRRLRRHPASCLVALRLPGRQNLSPVGRIRRLRRHPAPCRWRFAYRAYKIHSRRPDKALAPPSGAMPGGASLTGPTKPLSRRPDKALTPPSVAMPGGASLTGPTKFTPVGRIRCLCRHPALCPVALHLPGRQNSLP</sequence>
<proteinExistence type="predicted"/>
<evidence type="ECO:0000313" key="2">
    <source>
        <dbReference type="EMBL" id="ABV14916.1"/>
    </source>
</evidence>
<accession>A8AN53</accession>
<protein>
    <submittedName>
        <fullName evidence="2">Uncharacterized protein</fullName>
    </submittedName>
</protein>
<feature type="region of interest" description="Disordered" evidence="1">
    <location>
        <begin position="153"/>
        <end position="199"/>
    </location>
</feature>
<dbReference type="KEGG" id="cko:CKO_03840"/>
<dbReference type="EMBL" id="CP000822">
    <property type="protein sequence ID" value="ABV14916.1"/>
    <property type="molecule type" value="Genomic_DNA"/>
</dbReference>
<organism evidence="2 3">
    <name type="scientific">Citrobacter koseri (strain ATCC BAA-895 / CDC 4225-83 / SGSC4696)</name>
    <dbReference type="NCBI Taxonomy" id="290338"/>
    <lineage>
        <taxon>Bacteria</taxon>
        <taxon>Pseudomonadati</taxon>
        <taxon>Pseudomonadota</taxon>
        <taxon>Gammaproteobacteria</taxon>
        <taxon>Enterobacterales</taxon>
        <taxon>Enterobacteriaceae</taxon>
        <taxon>Citrobacter</taxon>
    </lineage>
</organism>
<keyword evidence="3" id="KW-1185">Reference proteome</keyword>